<feature type="transmembrane region" description="Helical" evidence="1">
    <location>
        <begin position="22"/>
        <end position="55"/>
    </location>
</feature>
<dbReference type="GO" id="GO:0016746">
    <property type="term" value="F:acyltransferase activity"/>
    <property type="evidence" value="ECO:0007669"/>
    <property type="project" value="UniProtKB-KW"/>
</dbReference>
<evidence type="ECO:0000259" key="2">
    <source>
        <dbReference type="Pfam" id="PF01757"/>
    </source>
</evidence>
<keyword evidence="1" id="KW-1133">Transmembrane helix</keyword>
<keyword evidence="4" id="KW-0808">Transferase</keyword>
<sequence>MTPLSNPSSLRQRRDDIQGIRVIGALLVFTFHVFFSGVSGGVDVFFVISGYFLASNALKRGEVDKPAPILRFYRDFLLRMAPQAVIALIGIVLLLFFFMSPMVWSTNLRDIGASALYLENWRLISKGQNYLARSEVPTLVQHFWAVSLIGQTYFAWPFVLRMGQLATRGLGGNPRNVLTLLLCILSFASFAWSLYSTSTSPSRSYFDFFSRFWEFGCGALLGLHGSASGTATPSRAAALSWLGLALLLGCGFLIGSTLAFPGYASLWPVTAALLLIRYGRPDNRLNASWLLSRPWLADFGMISFGVYLWHWPLYVVYSTVNHVAEVPLVAGLMLLALSIVCALLSKKAVDWCFSTRRVSSSTTLVPLGFLSLLLMISSSSEFARREVLGKGRSWDSGNIESAGFIAPGPFSVREDNASVYKSGCHQNATSAKLKSCGFGRPGAKKTIVVVGGSHAAQWLPALVLHAEKEDWQIISMTKSGCVFADPADTALFATRHVSCAKWNTTAIDAIITLKPDLVLSLATRHHDGKTGRVEYVPDGYLSRFKQLDASGIRILALRDNPWMPRDVPVCVYSPIVEDKNICGQQRNQVLNDTSFAESRKKIPLYVHVADMSAQFCDKSQCWAIKDGVVIYRDSHHITATYAEHISPVLRDAVRSSWIERAQL</sequence>
<feature type="transmembrane region" description="Helical" evidence="1">
    <location>
        <begin position="299"/>
        <end position="320"/>
    </location>
</feature>
<proteinExistence type="predicted"/>
<keyword evidence="4" id="KW-0012">Acyltransferase</keyword>
<feature type="domain" description="Acyltransferase 3" evidence="2">
    <location>
        <begin position="16"/>
        <end position="344"/>
    </location>
</feature>
<evidence type="ECO:0000313" key="5">
    <source>
        <dbReference type="Proteomes" id="UP001596050"/>
    </source>
</evidence>
<evidence type="ECO:0000256" key="1">
    <source>
        <dbReference type="SAM" id="Phobius"/>
    </source>
</evidence>
<dbReference type="EC" id="2.3.1.-" evidence="4"/>
<dbReference type="Pfam" id="PF01757">
    <property type="entry name" value="Acyl_transf_3"/>
    <property type="match status" value="1"/>
</dbReference>
<dbReference type="InterPro" id="IPR050879">
    <property type="entry name" value="Acyltransferase_3"/>
</dbReference>
<comment type="caution">
    <text evidence="4">The sequence shown here is derived from an EMBL/GenBank/DDBJ whole genome shotgun (WGS) entry which is preliminary data.</text>
</comment>
<feature type="transmembrane region" description="Helical" evidence="1">
    <location>
        <begin position="260"/>
        <end position="278"/>
    </location>
</feature>
<dbReference type="InterPro" id="IPR002656">
    <property type="entry name" value="Acyl_transf_3_dom"/>
</dbReference>
<evidence type="ECO:0000313" key="4">
    <source>
        <dbReference type="EMBL" id="MFC5460194.1"/>
    </source>
</evidence>
<dbReference type="Pfam" id="PF19040">
    <property type="entry name" value="SGNH"/>
    <property type="match status" value="1"/>
</dbReference>
<dbReference type="PANTHER" id="PTHR23028">
    <property type="entry name" value="ACETYLTRANSFERASE"/>
    <property type="match status" value="1"/>
</dbReference>
<organism evidence="4 5">
    <name type="scientific">Massilia niabensis</name>
    <dbReference type="NCBI Taxonomy" id="544910"/>
    <lineage>
        <taxon>Bacteria</taxon>
        <taxon>Pseudomonadati</taxon>
        <taxon>Pseudomonadota</taxon>
        <taxon>Betaproteobacteria</taxon>
        <taxon>Burkholderiales</taxon>
        <taxon>Oxalobacteraceae</taxon>
        <taxon>Telluria group</taxon>
        <taxon>Massilia</taxon>
    </lineage>
</organism>
<feature type="transmembrane region" description="Helical" evidence="1">
    <location>
        <begin position="357"/>
        <end position="376"/>
    </location>
</feature>
<feature type="transmembrane region" description="Helical" evidence="1">
    <location>
        <begin position="236"/>
        <end position="254"/>
    </location>
</feature>
<feature type="transmembrane region" description="Helical" evidence="1">
    <location>
        <begin position="76"/>
        <end position="99"/>
    </location>
</feature>
<keyword evidence="1" id="KW-0472">Membrane</keyword>
<gene>
    <name evidence="4" type="ORF">ACFPN5_10290</name>
</gene>
<feature type="transmembrane region" description="Helical" evidence="1">
    <location>
        <begin position="208"/>
        <end position="224"/>
    </location>
</feature>
<name>A0ABW0L3A4_9BURK</name>
<keyword evidence="1" id="KW-0812">Transmembrane</keyword>
<keyword evidence="5" id="KW-1185">Reference proteome</keyword>
<evidence type="ECO:0000259" key="3">
    <source>
        <dbReference type="Pfam" id="PF19040"/>
    </source>
</evidence>
<dbReference type="RefSeq" id="WP_379782810.1">
    <property type="nucleotide sequence ID" value="NZ_JBHSMU010000009.1"/>
</dbReference>
<protein>
    <submittedName>
        <fullName evidence="4">Acyltransferase family protein</fullName>
        <ecNumber evidence="4">2.3.1.-</ecNumber>
    </submittedName>
</protein>
<accession>A0ABW0L3A4</accession>
<feature type="transmembrane region" description="Helical" evidence="1">
    <location>
        <begin position="177"/>
        <end position="196"/>
    </location>
</feature>
<dbReference type="Proteomes" id="UP001596050">
    <property type="component" value="Unassembled WGS sequence"/>
</dbReference>
<dbReference type="InterPro" id="IPR043968">
    <property type="entry name" value="SGNH"/>
</dbReference>
<feature type="domain" description="SGNH" evidence="3">
    <location>
        <begin position="424"/>
        <end position="650"/>
    </location>
</feature>
<feature type="transmembrane region" description="Helical" evidence="1">
    <location>
        <begin position="326"/>
        <end position="345"/>
    </location>
</feature>
<feature type="transmembrane region" description="Helical" evidence="1">
    <location>
        <begin position="139"/>
        <end position="156"/>
    </location>
</feature>
<dbReference type="PANTHER" id="PTHR23028:SF53">
    <property type="entry name" value="ACYL_TRANSF_3 DOMAIN-CONTAINING PROTEIN"/>
    <property type="match status" value="1"/>
</dbReference>
<dbReference type="EMBL" id="JBHSMU010000009">
    <property type="protein sequence ID" value="MFC5460194.1"/>
    <property type="molecule type" value="Genomic_DNA"/>
</dbReference>
<reference evidence="5" key="1">
    <citation type="journal article" date="2019" name="Int. J. Syst. Evol. Microbiol.">
        <title>The Global Catalogue of Microorganisms (GCM) 10K type strain sequencing project: providing services to taxonomists for standard genome sequencing and annotation.</title>
        <authorList>
            <consortium name="The Broad Institute Genomics Platform"/>
            <consortium name="The Broad Institute Genome Sequencing Center for Infectious Disease"/>
            <person name="Wu L."/>
            <person name="Ma J."/>
        </authorList>
    </citation>
    <scope>NUCLEOTIDE SEQUENCE [LARGE SCALE GENOMIC DNA]</scope>
    <source>
        <strain evidence="5">KACC 12649</strain>
    </source>
</reference>